<dbReference type="AlphaFoldDB" id="A0AAV4PH64"/>
<dbReference type="Proteomes" id="UP001054837">
    <property type="component" value="Unassembled WGS sequence"/>
</dbReference>
<accession>A0AAV4PH64</accession>
<proteinExistence type="predicted"/>
<keyword evidence="2" id="KW-1185">Reference proteome</keyword>
<name>A0AAV4PH64_9ARAC</name>
<evidence type="ECO:0000313" key="2">
    <source>
        <dbReference type="Proteomes" id="UP001054837"/>
    </source>
</evidence>
<reference evidence="1 2" key="1">
    <citation type="submission" date="2021-06" db="EMBL/GenBank/DDBJ databases">
        <title>Caerostris darwini draft genome.</title>
        <authorList>
            <person name="Kono N."/>
            <person name="Arakawa K."/>
        </authorList>
    </citation>
    <scope>NUCLEOTIDE SEQUENCE [LARGE SCALE GENOMIC DNA]</scope>
</reference>
<dbReference type="EMBL" id="BPLQ01002894">
    <property type="protein sequence ID" value="GIX96313.1"/>
    <property type="molecule type" value="Genomic_DNA"/>
</dbReference>
<sequence>MELRKREPVLNERIYTKPHVKKIGRIPSQWEAIPSIAYSLLKNEICHRIWDSVRVLWPVLLQEEALSTFSLALLDQLIFSFKGNLFPSFKTVQLHFPSHQSHKLTHFWQHSNFGSRFHPKESKMWELQGERREKKKKASVC</sequence>
<organism evidence="1 2">
    <name type="scientific">Caerostris darwini</name>
    <dbReference type="NCBI Taxonomy" id="1538125"/>
    <lineage>
        <taxon>Eukaryota</taxon>
        <taxon>Metazoa</taxon>
        <taxon>Ecdysozoa</taxon>
        <taxon>Arthropoda</taxon>
        <taxon>Chelicerata</taxon>
        <taxon>Arachnida</taxon>
        <taxon>Araneae</taxon>
        <taxon>Araneomorphae</taxon>
        <taxon>Entelegynae</taxon>
        <taxon>Araneoidea</taxon>
        <taxon>Araneidae</taxon>
        <taxon>Caerostris</taxon>
    </lineage>
</organism>
<gene>
    <name evidence="1" type="primary">AVEN_27233_1</name>
    <name evidence="1" type="ORF">CDAR_25791</name>
</gene>
<comment type="caution">
    <text evidence="1">The sequence shown here is derived from an EMBL/GenBank/DDBJ whole genome shotgun (WGS) entry which is preliminary data.</text>
</comment>
<evidence type="ECO:0000313" key="1">
    <source>
        <dbReference type="EMBL" id="GIX96313.1"/>
    </source>
</evidence>
<protein>
    <submittedName>
        <fullName evidence="1">Uncharacterized protein</fullName>
    </submittedName>
</protein>